<dbReference type="GO" id="GO:0003677">
    <property type="term" value="F:DNA binding"/>
    <property type="evidence" value="ECO:0007669"/>
    <property type="project" value="UniProtKB-KW"/>
</dbReference>
<evidence type="ECO:0000313" key="2">
    <source>
        <dbReference type="Proteomes" id="UP000478052"/>
    </source>
</evidence>
<dbReference type="Proteomes" id="UP000478052">
    <property type="component" value="Unassembled WGS sequence"/>
</dbReference>
<name>A0A6G0ZAH9_APHCR</name>
<keyword evidence="1" id="KW-0371">Homeobox</keyword>
<gene>
    <name evidence="1" type="ORF">FWK35_00000968</name>
</gene>
<dbReference type="AlphaFoldDB" id="A0A6G0ZAH9"/>
<accession>A0A6G0ZAH9</accession>
<organism evidence="1 2">
    <name type="scientific">Aphis craccivora</name>
    <name type="common">Cowpea aphid</name>
    <dbReference type="NCBI Taxonomy" id="307492"/>
    <lineage>
        <taxon>Eukaryota</taxon>
        <taxon>Metazoa</taxon>
        <taxon>Ecdysozoa</taxon>
        <taxon>Arthropoda</taxon>
        <taxon>Hexapoda</taxon>
        <taxon>Insecta</taxon>
        <taxon>Pterygota</taxon>
        <taxon>Neoptera</taxon>
        <taxon>Paraneoptera</taxon>
        <taxon>Hemiptera</taxon>
        <taxon>Sternorrhyncha</taxon>
        <taxon>Aphidomorpha</taxon>
        <taxon>Aphidoidea</taxon>
        <taxon>Aphididae</taxon>
        <taxon>Aphidini</taxon>
        <taxon>Aphis</taxon>
        <taxon>Aphis</taxon>
    </lineage>
</organism>
<reference evidence="1 2" key="1">
    <citation type="submission" date="2019-08" db="EMBL/GenBank/DDBJ databases">
        <title>Whole genome of Aphis craccivora.</title>
        <authorList>
            <person name="Voronova N.V."/>
            <person name="Shulinski R.S."/>
            <person name="Bandarenka Y.V."/>
            <person name="Zhorov D.G."/>
            <person name="Warner D."/>
        </authorList>
    </citation>
    <scope>NUCLEOTIDE SEQUENCE [LARGE SCALE GENOMIC DNA]</scope>
    <source>
        <strain evidence="1">180601</strain>
        <tissue evidence="1">Whole Body</tissue>
    </source>
</reference>
<proteinExistence type="predicted"/>
<evidence type="ECO:0000313" key="1">
    <source>
        <dbReference type="EMBL" id="KAF0767871.1"/>
    </source>
</evidence>
<dbReference type="EMBL" id="VUJU01000879">
    <property type="protein sequence ID" value="KAF0767871.1"/>
    <property type="molecule type" value="Genomic_DNA"/>
</dbReference>
<keyword evidence="1" id="KW-0238">DNA-binding</keyword>
<protein>
    <submittedName>
        <fullName evidence="1">Homeobox protein koza-like</fullName>
    </submittedName>
</protein>
<comment type="caution">
    <text evidence="1">The sequence shown here is derived from an EMBL/GenBank/DDBJ whole genome shotgun (WGS) entry which is preliminary data.</text>
</comment>
<sequence length="118" mass="12775">MECPKPSFLIRDLIGDVLQTSKSSAVLNLWSAAPWGSAILMTGVRGCSLKSFLVMTLLKLSGGRVRESLIYTRTPPCKYTSGFGESDVLKRVATCDGPLNYHDSNCVLLSANTSCWAV</sequence>
<keyword evidence="2" id="KW-1185">Reference proteome</keyword>